<protein>
    <submittedName>
        <fullName evidence="4">Predicted sensor domain</fullName>
    </submittedName>
</protein>
<accession>A0A173RN47</accession>
<dbReference type="Pfam" id="PF06580">
    <property type="entry name" value="His_kinase"/>
    <property type="match status" value="1"/>
</dbReference>
<evidence type="ECO:0000313" key="4">
    <source>
        <dbReference type="EMBL" id="CUM79146.1"/>
    </source>
</evidence>
<dbReference type="Proteomes" id="UP000095679">
    <property type="component" value="Unassembled WGS sequence"/>
</dbReference>
<dbReference type="RefSeq" id="WP_022170599.1">
    <property type="nucleotide sequence ID" value="NZ_BLYK01000017.1"/>
</dbReference>
<dbReference type="Proteomes" id="UP000095390">
    <property type="component" value="Unassembled WGS sequence"/>
</dbReference>
<dbReference type="Pfam" id="PF10114">
    <property type="entry name" value="PocR"/>
    <property type="match status" value="1"/>
</dbReference>
<organism evidence="4 6">
    <name type="scientific">Anaerobutyricum hallii</name>
    <dbReference type="NCBI Taxonomy" id="39488"/>
    <lineage>
        <taxon>Bacteria</taxon>
        <taxon>Bacillati</taxon>
        <taxon>Bacillota</taxon>
        <taxon>Clostridia</taxon>
        <taxon>Lachnospirales</taxon>
        <taxon>Lachnospiraceae</taxon>
        <taxon>Anaerobutyricum</taxon>
    </lineage>
</organism>
<dbReference type="InterPro" id="IPR010559">
    <property type="entry name" value="Sig_transdc_His_kin_internal"/>
</dbReference>
<name>A0A173RN47_9FIRM</name>
<sequence length="430" mass="49219">MYTEKDLFSNNDEQNRGNFDTDVGILELFGKEPLENLQSIISKVTGLGFVTADFRGEPLTCMTEFTPFCKFTRERGNNGKLCNLSDAFGIVRSAITRKYCIYFCPCGLMEVAIPIIVHGKFLGGFLSGQVRCNDAPDDIPRFSGLIQPEYLEEDQAQVDEYFAQVPTYEYQKFSDIAELIYLMVNQLAENEMLRQQQYDSHKIQEQKLTSKINELEYENSSLTKELNYMQAKLTPHFILSLLTDIANLSVLENAPKTNQMAVALAQYLKYSLCTTGDNILLSDELKQIESYFNMLKIKYEDAFTYSITAKKEIDMLRIPSHILFPFLDRAASLITVNTGHLDIAISIFCENGYTTIDIVSDYNPDNEESNPASSFKNFPDNDTFRSLISNIRQRLYSIFGNNYEIKESYQSNSKIHDIIKLPISHEERIM</sequence>
<dbReference type="OrthoDB" id="1410840at2"/>
<gene>
    <name evidence="5" type="ORF">ERS852450_00449</name>
    <name evidence="4" type="ORF">ERS852578_00259</name>
</gene>
<dbReference type="PANTHER" id="PTHR34220">
    <property type="entry name" value="SENSOR HISTIDINE KINASE YPDA"/>
    <property type="match status" value="1"/>
</dbReference>
<evidence type="ECO:0000259" key="2">
    <source>
        <dbReference type="Pfam" id="PF06580"/>
    </source>
</evidence>
<evidence type="ECO:0000259" key="3">
    <source>
        <dbReference type="Pfam" id="PF10114"/>
    </source>
</evidence>
<evidence type="ECO:0000313" key="6">
    <source>
        <dbReference type="Proteomes" id="UP000095390"/>
    </source>
</evidence>
<evidence type="ECO:0000256" key="1">
    <source>
        <dbReference type="SAM" id="Coils"/>
    </source>
</evidence>
<feature type="domain" description="PocR" evidence="3">
    <location>
        <begin position="28"/>
        <end position="191"/>
    </location>
</feature>
<evidence type="ECO:0000313" key="7">
    <source>
        <dbReference type="Proteomes" id="UP000095679"/>
    </source>
</evidence>
<dbReference type="GO" id="GO:0000155">
    <property type="term" value="F:phosphorelay sensor kinase activity"/>
    <property type="evidence" value="ECO:0007669"/>
    <property type="project" value="InterPro"/>
</dbReference>
<dbReference type="EMBL" id="CYYC01000002">
    <property type="protein sequence ID" value="CUM79146.1"/>
    <property type="molecule type" value="Genomic_DNA"/>
</dbReference>
<dbReference type="InterPro" id="IPR050640">
    <property type="entry name" value="Bact_2-comp_sensor_kinase"/>
</dbReference>
<feature type="coiled-coil region" evidence="1">
    <location>
        <begin position="198"/>
        <end position="232"/>
    </location>
</feature>
<dbReference type="EMBL" id="CYZL01000003">
    <property type="protein sequence ID" value="CUN69120.1"/>
    <property type="molecule type" value="Genomic_DNA"/>
</dbReference>
<keyword evidence="1" id="KW-0175">Coiled coil</keyword>
<reference evidence="6 7" key="1">
    <citation type="submission" date="2015-09" db="EMBL/GenBank/DDBJ databases">
        <authorList>
            <consortium name="Pathogen Informatics"/>
        </authorList>
    </citation>
    <scope>NUCLEOTIDE SEQUENCE [LARGE SCALE GENOMIC DNA]</scope>
    <source>
        <strain evidence="5 7">2789STDY5834835</strain>
        <strain evidence="4 6">2789STDY5834966</strain>
    </source>
</reference>
<dbReference type="InterPro" id="IPR018771">
    <property type="entry name" value="PocR_dom"/>
</dbReference>
<dbReference type="GO" id="GO:0016020">
    <property type="term" value="C:membrane"/>
    <property type="evidence" value="ECO:0007669"/>
    <property type="project" value="InterPro"/>
</dbReference>
<proteinExistence type="predicted"/>
<dbReference type="AlphaFoldDB" id="A0A173RN47"/>
<dbReference type="PANTHER" id="PTHR34220:SF7">
    <property type="entry name" value="SENSOR HISTIDINE KINASE YPDA"/>
    <property type="match status" value="1"/>
</dbReference>
<evidence type="ECO:0000313" key="5">
    <source>
        <dbReference type="EMBL" id="CUN69120.1"/>
    </source>
</evidence>
<feature type="domain" description="Signal transduction histidine kinase internal region" evidence="2">
    <location>
        <begin position="225"/>
        <end position="303"/>
    </location>
</feature>